<feature type="transmembrane region" description="Helical" evidence="1">
    <location>
        <begin position="6"/>
        <end position="27"/>
    </location>
</feature>
<proteinExistence type="predicted"/>
<dbReference type="Proteomes" id="UP000321749">
    <property type="component" value="Unassembled WGS sequence"/>
</dbReference>
<evidence type="ECO:0000313" key="2">
    <source>
        <dbReference type="EMBL" id="GEK80821.1"/>
    </source>
</evidence>
<sequence length="97" mass="9504">MYGGVILGLPMLTLYGVPVAIAAATALRPVTSEAIHLLVFAALGAIGGGITALLAQGAVVTGWVVVAPAIIVGVATAVLAWAGAHHAALRTRGSAEP</sequence>
<gene>
    <name evidence="2" type="ORF">ABA31_21720</name>
</gene>
<protein>
    <submittedName>
        <fullName evidence="2">Uncharacterized protein</fullName>
    </submittedName>
</protein>
<name>A0AA87USD2_9MICO</name>
<keyword evidence="3" id="KW-1185">Reference proteome</keyword>
<accession>A0AA87USD2</accession>
<evidence type="ECO:0000256" key="1">
    <source>
        <dbReference type="SAM" id="Phobius"/>
    </source>
</evidence>
<feature type="transmembrane region" description="Helical" evidence="1">
    <location>
        <begin position="60"/>
        <end position="82"/>
    </location>
</feature>
<reference evidence="2 3" key="1">
    <citation type="submission" date="2019-07" db="EMBL/GenBank/DDBJ databases">
        <title>Whole genome shotgun sequence of Agrococcus baldri NBRC 103055.</title>
        <authorList>
            <person name="Hosoyama A."/>
            <person name="Uohara A."/>
            <person name="Ohji S."/>
            <person name="Ichikawa N."/>
        </authorList>
    </citation>
    <scope>NUCLEOTIDE SEQUENCE [LARGE SCALE GENOMIC DNA]</scope>
    <source>
        <strain evidence="2 3">NBRC 103055</strain>
    </source>
</reference>
<comment type="caution">
    <text evidence="2">The sequence shown here is derived from an EMBL/GenBank/DDBJ whole genome shotgun (WGS) entry which is preliminary data.</text>
</comment>
<keyword evidence="1" id="KW-0812">Transmembrane</keyword>
<feature type="transmembrane region" description="Helical" evidence="1">
    <location>
        <begin position="34"/>
        <end position="54"/>
    </location>
</feature>
<dbReference type="AlphaFoldDB" id="A0AA87USD2"/>
<organism evidence="2 3">
    <name type="scientific">Agrococcus baldri</name>
    <dbReference type="NCBI Taxonomy" id="153730"/>
    <lineage>
        <taxon>Bacteria</taxon>
        <taxon>Bacillati</taxon>
        <taxon>Actinomycetota</taxon>
        <taxon>Actinomycetes</taxon>
        <taxon>Micrococcales</taxon>
        <taxon>Microbacteriaceae</taxon>
        <taxon>Agrococcus</taxon>
    </lineage>
</organism>
<keyword evidence="1" id="KW-0472">Membrane</keyword>
<evidence type="ECO:0000313" key="3">
    <source>
        <dbReference type="Proteomes" id="UP000321749"/>
    </source>
</evidence>
<keyword evidence="1" id="KW-1133">Transmembrane helix</keyword>
<dbReference type="EMBL" id="BJUU01000014">
    <property type="protein sequence ID" value="GEK80821.1"/>
    <property type="molecule type" value="Genomic_DNA"/>
</dbReference>
<dbReference type="RefSeq" id="WP_146795440.1">
    <property type="nucleotide sequence ID" value="NZ_BJUU01000014.1"/>
</dbReference>